<accession>A0A853CQF8</accession>
<keyword evidence="1" id="KW-1133">Transmembrane helix</keyword>
<gene>
    <name evidence="2" type="ORF">HNR13_000450</name>
</gene>
<dbReference type="RefSeq" id="WP_179604241.1">
    <property type="nucleotide sequence ID" value="NZ_BAABEH010000001.1"/>
</dbReference>
<feature type="transmembrane region" description="Helical" evidence="1">
    <location>
        <begin position="36"/>
        <end position="58"/>
    </location>
</feature>
<dbReference type="Proteomes" id="UP000578352">
    <property type="component" value="Unassembled WGS sequence"/>
</dbReference>
<feature type="transmembrane region" description="Helical" evidence="1">
    <location>
        <begin position="9"/>
        <end position="30"/>
    </location>
</feature>
<keyword evidence="2" id="KW-0645">Protease</keyword>
<dbReference type="AlphaFoldDB" id="A0A853CQF8"/>
<evidence type="ECO:0000313" key="2">
    <source>
        <dbReference type="EMBL" id="NYJ22163.1"/>
    </source>
</evidence>
<keyword evidence="1" id="KW-0812">Transmembrane</keyword>
<keyword evidence="1" id="KW-0472">Membrane</keyword>
<dbReference type="GO" id="GO:0006508">
    <property type="term" value="P:proteolysis"/>
    <property type="evidence" value="ECO:0007669"/>
    <property type="project" value="UniProtKB-KW"/>
</dbReference>
<organism evidence="2 3">
    <name type="scientific">Leifsonia shinshuensis</name>
    <dbReference type="NCBI Taxonomy" id="150026"/>
    <lineage>
        <taxon>Bacteria</taxon>
        <taxon>Bacillati</taxon>
        <taxon>Actinomycetota</taxon>
        <taxon>Actinomycetes</taxon>
        <taxon>Micrococcales</taxon>
        <taxon>Microbacteriaceae</taxon>
        <taxon>Leifsonia</taxon>
    </lineage>
</organism>
<sequence length="66" mass="6804">MNAALRTTLGWVAAVLLNLGAVLFVVGLIVPRSGDTSILAVGIGMLVAGLIVGAVWLYGSRRAGRR</sequence>
<proteinExistence type="predicted"/>
<reference evidence="2 3" key="1">
    <citation type="submission" date="2020-07" db="EMBL/GenBank/DDBJ databases">
        <title>Sequencing the genomes of 1000 actinobacteria strains.</title>
        <authorList>
            <person name="Klenk H.-P."/>
        </authorList>
    </citation>
    <scope>NUCLEOTIDE SEQUENCE [LARGE SCALE GENOMIC DNA]</scope>
    <source>
        <strain evidence="2 3">DSM 15165</strain>
    </source>
</reference>
<evidence type="ECO:0000256" key="1">
    <source>
        <dbReference type="SAM" id="Phobius"/>
    </source>
</evidence>
<keyword evidence="2" id="KW-0378">Hydrolase</keyword>
<dbReference type="EMBL" id="JACCFL010000001">
    <property type="protein sequence ID" value="NYJ22163.1"/>
    <property type="molecule type" value="Genomic_DNA"/>
</dbReference>
<comment type="caution">
    <text evidence="2">The sequence shown here is derived from an EMBL/GenBank/DDBJ whole genome shotgun (WGS) entry which is preliminary data.</text>
</comment>
<protein>
    <submittedName>
        <fullName evidence="2">Zn-dependent membrane protease YugP</fullName>
    </submittedName>
</protein>
<name>A0A853CQF8_9MICO</name>
<evidence type="ECO:0000313" key="3">
    <source>
        <dbReference type="Proteomes" id="UP000578352"/>
    </source>
</evidence>
<dbReference type="GO" id="GO:0008233">
    <property type="term" value="F:peptidase activity"/>
    <property type="evidence" value="ECO:0007669"/>
    <property type="project" value="UniProtKB-KW"/>
</dbReference>